<feature type="transmembrane region" description="Helical" evidence="2">
    <location>
        <begin position="207"/>
        <end position="227"/>
    </location>
</feature>
<dbReference type="EMBL" id="BAAAQN010000002">
    <property type="protein sequence ID" value="GAA2013021.1"/>
    <property type="molecule type" value="Genomic_DNA"/>
</dbReference>
<feature type="transmembrane region" description="Helical" evidence="2">
    <location>
        <begin position="520"/>
        <end position="540"/>
    </location>
</feature>
<organism evidence="3 4">
    <name type="scientific">Catenulispora yoronensis</name>
    <dbReference type="NCBI Taxonomy" id="450799"/>
    <lineage>
        <taxon>Bacteria</taxon>
        <taxon>Bacillati</taxon>
        <taxon>Actinomycetota</taxon>
        <taxon>Actinomycetes</taxon>
        <taxon>Catenulisporales</taxon>
        <taxon>Catenulisporaceae</taxon>
        <taxon>Catenulispora</taxon>
    </lineage>
</organism>
<comment type="caution">
    <text evidence="3">The sequence shown here is derived from an EMBL/GenBank/DDBJ whole genome shotgun (WGS) entry which is preliminary data.</text>
</comment>
<keyword evidence="2" id="KW-0472">Membrane</keyword>
<evidence type="ECO:0000313" key="4">
    <source>
        <dbReference type="Proteomes" id="UP001500751"/>
    </source>
</evidence>
<proteinExistence type="predicted"/>
<feature type="region of interest" description="Disordered" evidence="1">
    <location>
        <begin position="1"/>
        <end position="27"/>
    </location>
</feature>
<keyword evidence="4" id="KW-1185">Reference proteome</keyword>
<dbReference type="Pfam" id="PF09913">
    <property type="entry name" value="DUF2142"/>
    <property type="match status" value="1"/>
</dbReference>
<sequence length="564" mass="58871">MAGECRPPPATGRFRPGQVDPYDEQPYTGLMPSAAPLRPVLRLLPRSTGARAFLVAFLGFFLLGAAWSVALPYDGSPDEFRHVVRAYGVVDGQIAARADAQVTVPKSLVPPGAGDADEDSCTRWKLDVSAACLGSPAPGDESRRVVTTSGAANYNPLYYAVIGWPLKLSPTFGGVIAARLLTCLLTSALLAGAAAVAVRLARGRGPLVLGGVLLAVTPVVLNLAGAVNPAGPEIAAGVAVWTALIAILLAGDDSKWTLALFGLGAGALVVLRELGIGWLVAALVVVAFGARRERLAELARRPAVRLWAALVAAAAVFGAAWILLSTQGGIPTAGKTTTAIPQGTALLVKELTHRVPFYTSGLVGLTSYGDVAIPFPLTLAWFAAVGALLIAVARRAGWRVLLQLAAIVGGGYVFLVGADLQAAAGGWWFSQGRYALPLLVGAPILAGYVAADRGLVTVPRQVSTMRWAVWVLIPTQAVALWITMLRYEHAFTSRHPNLFFLFSQTPSVNPFSGPWTPPGAAVPAVLLGVAGTVALLTFALRATGPGPISDVDSVTIRERYIRIS</sequence>
<keyword evidence="2" id="KW-1133">Transmembrane helix</keyword>
<evidence type="ECO:0000256" key="1">
    <source>
        <dbReference type="SAM" id="MobiDB-lite"/>
    </source>
</evidence>
<dbReference type="Proteomes" id="UP001500751">
    <property type="component" value="Unassembled WGS sequence"/>
</dbReference>
<feature type="transmembrane region" description="Helical" evidence="2">
    <location>
        <begin position="52"/>
        <end position="73"/>
    </location>
</feature>
<feature type="transmembrane region" description="Helical" evidence="2">
    <location>
        <begin position="302"/>
        <end position="324"/>
    </location>
</feature>
<evidence type="ECO:0000256" key="2">
    <source>
        <dbReference type="SAM" id="Phobius"/>
    </source>
</evidence>
<reference evidence="4" key="1">
    <citation type="journal article" date="2019" name="Int. J. Syst. Evol. Microbiol.">
        <title>The Global Catalogue of Microorganisms (GCM) 10K type strain sequencing project: providing services to taxonomists for standard genome sequencing and annotation.</title>
        <authorList>
            <consortium name="The Broad Institute Genomics Platform"/>
            <consortium name="The Broad Institute Genome Sequencing Center for Infectious Disease"/>
            <person name="Wu L."/>
            <person name="Ma J."/>
        </authorList>
    </citation>
    <scope>NUCLEOTIDE SEQUENCE [LARGE SCALE GENOMIC DNA]</scope>
    <source>
        <strain evidence="4">JCM 16014</strain>
    </source>
</reference>
<accession>A0ABP5F1A1</accession>
<feature type="transmembrane region" description="Helical" evidence="2">
    <location>
        <begin position="404"/>
        <end position="428"/>
    </location>
</feature>
<feature type="transmembrane region" description="Helical" evidence="2">
    <location>
        <begin position="257"/>
        <end position="290"/>
    </location>
</feature>
<gene>
    <name evidence="3" type="ORF">GCM10009839_04530</name>
</gene>
<feature type="transmembrane region" description="Helical" evidence="2">
    <location>
        <begin position="176"/>
        <end position="201"/>
    </location>
</feature>
<evidence type="ECO:0008006" key="5">
    <source>
        <dbReference type="Google" id="ProtNLM"/>
    </source>
</evidence>
<protein>
    <recommendedName>
        <fullName evidence="5">DUF2142 domain-containing protein</fullName>
    </recommendedName>
</protein>
<feature type="transmembrane region" description="Helical" evidence="2">
    <location>
        <begin position="371"/>
        <end position="392"/>
    </location>
</feature>
<evidence type="ECO:0000313" key="3">
    <source>
        <dbReference type="EMBL" id="GAA2013021.1"/>
    </source>
</evidence>
<name>A0ABP5F1A1_9ACTN</name>
<feature type="transmembrane region" description="Helical" evidence="2">
    <location>
        <begin position="434"/>
        <end position="455"/>
    </location>
</feature>
<feature type="transmembrane region" description="Helical" evidence="2">
    <location>
        <begin position="467"/>
        <end position="487"/>
    </location>
</feature>
<keyword evidence="2" id="KW-0812">Transmembrane</keyword>
<dbReference type="InterPro" id="IPR018674">
    <property type="entry name" value="DUF2142_membrane"/>
</dbReference>
<feature type="compositionally biased region" description="Pro residues" evidence="1">
    <location>
        <begin position="1"/>
        <end position="10"/>
    </location>
</feature>